<dbReference type="Gene3D" id="3.40.30.10">
    <property type="entry name" value="Glutaredoxin"/>
    <property type="match status" value="1"/>
</dbReference>
<reference evidence="7" key="1">
    <citation type="submission" date="2020-10" db="EMBL/GenBank/DDBJ databases">
        <title>Genomic Encyclopedia of Type Strains, Phase IV (KMG-IV): sequencing the most valuable type-strain genomes for metagenomic binning, comparative biology and taxonomic classification.</title>
        <authorList>
            <person name="Goeker M."/>
        </authorList>
    </citation>
    <scope>NUCLEOTIDE SEQUENCE</scope>
    <source>
        <strain evidence="7">DSM 13886</strain>
    </source>
</reference>
<evidence type="ECO:0000256" key="1">
    <source>
        <dbReference type="ARBA" id="ARBA00010996"/>
    </source>
</evidence>
<evidence type="ECO:0000313" key="7">
    <source>
        <dbReference type="EMBL" id="MBE1554255.1"/>
    </source>
</evidence>
<organism evidence="7 8">
    <name type="scientific">Sporosarcina limicola</name>
    <dbReference type="NCBI Taxonomy" id="34101"/>
    <lineage>
        <taxon>Bacteria</taxon>
        <taxon>Bacillati</taxon>
        <taxon>Bacillota</taxon>
        <taxon>Bacilli</taxon>
        <taxon>Bacillales</taxon>
        <taxon>Caryophanaceae</taxon>
        <taxon>Sporosarcina</taxon>
    </lineage>
</organism>
<evidence type="ECO:0000313" key="8">
    <source>
        <dbReference type="Proteomes" id="UP000658225"/>
    </source>
</evidence>
<feature type="binding site" evidence="3">
    <location>
        <position position="152"/>
    </location>
    <ligand>
        <name>Cu cation</name>
        <dbReference type="ChEBI" id="CHEBI:23378"/>
    </ligand>
</feature>
<dbReference type="SUPFAM" id="SSF52833">
    <property type="entry name" value="Thioredoxin-like"/>
    <property type="match status" value="1"/>
</dbReference>
<dbReference type="PROSITE" id="PS51257">
    <property type="entry name" value="PROKAR_LIPOPROTEIN"/>
    <property type="match status" value="1"/>
</dbReference>
<keyword evidence="3" id="KW-0479">Metal-binding</keyword>
<dbReference type="GO" id="GO:0046872">
    <property type="term" value="F:metal ion binding"/>
    <property type="evidence" value="ECO:0007669"/>
    <property type="project" value="UniProtKB-KW"/>
</dbReference>
<feature type="disulfide bond" description="Redox-active" evidence="4">
    <location>
        <begin position="62"/>
        <end position="66"/>
    </location>
</feature>
<dbReference type="InterPro" id="IPR003782">
    <property type="entry name" value="SCO1/SenC"/>
</dbReference>
<feature type="chain" id="PRO_5037319027" evidence="5">
    <location>
        <begin position="25"/>
        <end position="189"/>
    </location>
</feature>
<dbReference type="Pfam" id="PF02630">
    <property type="entry name" value="SCO1-SenC"/>
    <property type="match status" value="1"/>
</dbReference>
<dbReference type="InterPro" id="IPR013766">
    <property type="entry name" value="Thioredoxin_domain"/>
</dbReference>
<dbReference type="PROSITE" id="PS51352">
    <property type="entry name" value="THIOREDOXIN_2"/>
    <property type="match status" value="1"/>
</dbReference>
<protein>
    <submittedName>
        <fullName evidence="7">Protein SCO1/2</fullName>
    </submittedName>
</protein>
<sequence>MKKIQTILFVLVCLSLLSACGAKTQTGTEITPFTFTNQEGQPFGTEELKGSIWIADFIFTQCETVCPPMTIEMASLQKKFKDEGIQAEFVSFTVDPTVDTPTLLKDYLKQYTDDDSNWHLLTGYTQEAIELFAREQFQTIVQKPATSNQVLHGTNFYLIDQQGFKIKEYNFVDTSYVEDLMKDIKKLQK</sequence>
<gene>
    <name evidence="7" type="ORF">H4683_001330</name>
</gene>
<comment type="similarity">
    <text evidence="1">Belongs to the SCO1/2 family.</text>
</comment>
<evidence type="ECO:0000256" key="4">
    <source>
        <dbReference type="PIRSR" id="PIRSR603782-2"/>
    </source>
</evidence>
<dbReference type="AlphaFoldDB" id="A0A927MGN8"/>
<keyword evidence="5" id="KW-0732">Signal</keyword>
<dbReference type="EMBL" id="JADBEL010000005">
    <property type="protein sequence ID" value="MBE1554255.1"/>
    <property type="molecule type" value="Genomic_DNA"/>
</dbReference>
<dbReference type="InterPro" id="IPR036249">
    <property type="entry name" value="Thioredoxin-like_sf"/>
</dbReference>
<keyword evidence="8" id="KW-1185">Reference proteome</keyword>
<feature type="binding site" evidence="3">
    <location>
        <position position="62"/>
    </location>
    <ligand>
        <name>Cu cation</name>
        <dbReference type="ChEBI" id="CHEBI:23378"/>
    </ligand>
</feature>
<dbReference type="Proteomes" id="UP000658225">
    <property type="component" value="Unassembled WGS sequence"/>
</dbReference>
<name>A0A927MGN8_9BACL</name>
<feature type="domain" description="Thioredoxin" evidence="6">
    <location>
        <begin position="24"/>
        <end position="189"/>
    </location>
</feature>
<dbReference type="PANTHER" id="PTHR12151">
    <property type="entry name" value="ELECTRON TRANSPORT PROTIN SCO1/SENC FAMILY MEMBER"/>
    <property type="match status" value="1"/>
</dbReference>
<evidence type="ECO:0000256" key="3">
    <source>
        <dbReference type="PIRSR" id="PIRSR603782-1"/>
    </source>
</evidence>
<keyword evidence="4" id="KW-1015">Disulfide bond</keyword>
<dbReference type="RefSeq" id="WP_192598048.1">
    <property type="nucleotide sequence ID" value="NZ_JADBEL010000005.1"/>
</dbReference>
<evidence type="ECO:0000256" key="2">
    <source>
        <dbReference type="ARBA" id="ARBA00023008"/>
    </source>
</evidence>
<evidence type="ECO:0000259" key="6">
    <source>
        <dbReference type="PROSITE" id="PS51352"/>
    </source>
</evidence>
<feature type="binding site" evidence="3">
    <location>
        <position position="66"/>
    </location>
    <ligand>
        <name>Cu cation</name>
        <dbReference type="ChEBI" id="CHEBI:23378"/>
    </ligand>
</feature>
<keyword evidence="2 3" id="KW-0186">Copper</keyword>
<feature type="signal peptide" evidence="5">
    <location>
        <begin position="1"/>
        <end position="24"/>
    </location>
</feature>
<dbReference type="PANTHER" id="PTHR12151:SF25">
    <property type="entry name" value="LINALOOL DEHYDRATASE_ISOMERASE DOMAIN-CONTAINING PROTEIN"/>
    <property type="match status" value="1"/>
</dbReference>
<evidence type="ECO:0000256" key="5">
    <source>
        <dbReference type="SAM" id="SignalP"/>
    </source>
</evidence>
<comment type="caution">
    <text evidence="7">The sequence shown here is derived from an EMBL/GenBank/DDBJ whole genome shotgun (WGS) entry which is preliminary data.</text>
</comment>
<dbReference type="CDD" id="cd02968">
    <property type="entry name" value="SCO"/>
    <property type="match status" value="1"/>
</dbReference>
<proteinExistence type="inferred from homology"/>
<accession>A0A927MGN8</accession>